<dbReference type="AlphaFoldDB" id="A0A2P5BZ87"/>
<dbReference type="EMBL" id="JXTB01000199">
    <property type="protein sequence ID" value="PON54076.1"/>
    <property type="molecule type" value="Genomic_DNA"/>
</dbReference>
<gene>
    <name evidence="2" type="ORF">PanWU01x14_198060</name>
</gene>
<dbReference type="PANTHER" id="PTHR35324">
    <property type="entry name" value="BNAA08G03750D PROTEIN"/>
    <property type="match status" value="1"/>
</dbReference>
<dbReference type="OrthoDB" id="1727538at2759"/>
<organism evidence="2 3">
    <name type="scientific">Parasponia andersonii</name>
    <name type="common">Sponia andersonii</name>
    <dbReference type="NCBI Taxonomy" id="3476"/>
    <lineage>
        <taxon>Eukaryota</taxon>
        <taxon>Viridiplantae</taxon>
        <taxon>Streptophyta</taxon>
        <taxon>Embryophyta</taxon>
        <taxon>Tracheophyta</taxon>
        <taxon>Spermatophyta</taxon>
        <taxon>Magnoliopsida</taxon>
        <taxon>eudicotyledons</taxon>
        <taxon>Gunneridae</taxon>
        <taxon>Pentapetalae</taxon>
        <taxon>rosids</taxon>
        <taxon>fabids</taxon>
        <taxon>Rosales</taxon>
        <taxon>Cannabaceae</taxon>
        <taxon>Parasponia</taxon>
    </lineage>
</organism>
<evidence type="ECO:0000313" key="3">
    <source>
        <dbReference type="Proteomes" id="UP000237105"/>
    </source>
</evidence>
<feature type="region of interest" description="Disordered" evidence="1">
    <location>
        <begin position="1"/>
        <end position="41"/>
    </location>
</feature>
<evidence type="ECO:0000313" key="2">
    <source>
        <dbReference type="EMBL" id="PON54076.1"/>
    </source>
</evidence>
<protein>
    <submittedName>
        <fullName evidence="2">Uncharacterized protein</fullName>
    </submittedName>
</protein>
<sequence length="104" mass="11757">MAFVISEAQPSFSEAEKTSTTLSHVSRAVDREPEGPRPITSQLHLKSSKSLNKDVVLRRIRHHKYLSRVRSAFQGLVSSSEQAGYIDSVDEQRWLDQNDNFSSP</sequence>
<dbReference type="Proteomes" id="UP000237105">
    <property type="component" value="Unassembled WGS sequence"/>
</dbReference>
<accession>A0A2P5BZ87</accession>
<name>A0A2P5BZ87_PARAD</name>
<comment type="caution">
    <text evidence="2">The sequence shown here is derived from an EMBL/GenBank/DDBJ whole genome shotgun (WGS) entry which is preliminary data.</text>
</comment>
<reference evidence="3" key="1">
    <citation type="submission" date="2016-06" db="EMBL/GenBank/DDBJ databases">
        <title>Parallel loss of symbiosis genes in relatives of nitrogen-fixing non-legume Parasponia.</title>
        <authorList>
            <person name="Van Velzen R."/>
            <person name="Holmer R."/>
            <person name="Bu F."/>
            <person name="Rutten L."/>
            <person name="Van Zeijl A."/>
            <person name="Liu W."/>
            <person name="Santuari L."/>
            <person name="Cao Q."/>
            <person name="Sharma T."/>
            <person name="Shen D."/>
            <person name="Roswanjaya Y."/>
            <person name="Wardhani T."/>
            <person name="Kalhor M.S."/>
            <person name="Jansen J."/>
            <person name="Van den Hoogen J."/>
            <person name="Gungor B."/>
            <person name="Hartog M."/>
            <person name="Hontelez J."/>
            <person name="Verver J."/>
            <person name="Yang W.-C."/>
            <person name="Schijlen E."/>
            <person name="Repin R."/>
            <person name="Schilthuizen M."/>
            <person name="Schranz E."/>
            <person name="Heidstra R."/>
            <person name="Miyata K."/>
            <person name="Fedorova E."/>
            <person name="Kohlen W."/>
            <person name="Bisseling T."/>
            <person name="Smit S."/>
            <person name="Geurts R."/>
        </authorList>
    </citation>
    <scope>NUCLEOTIDE SEQUENCE [LARGE SCALE GENOMIC DNA]</scope>
    <source>
        <strain evidence="3">cv. WU1-14</strain>
    </source>
</reference>
<keyword evidence="3" id="KW-1185">Reference proteome</keyword>
<proteinExistence type="predicted"/>
<dbReference type="PANTHER" id="PTHR35324:SF5">
    <property type="entry name" value="BHLH DOMAIN-CONTAINING PROTEIN"/>
    <property type="match status" value="1"/>
</dbReference>
<feature type="compositionally biased region" description="Polar residues" evidence="1">
    <location>
        <begin position="8"/>
        <end position="24"/>
    </location>
</feature>
<evidence type="ECO:0000256" key="1">
    <source>
        <dbReference type="SAM" id="MobiDB-lite"/>
    </source>
</evidence>